<evidence type="ECO:0000256" key="3">
    <source>
        <dbReference type="ARBA" id="ARBA00022980"/>
    </source>
</evidence>
<dbReference type="RefSeq" id="XP_018994508.1">
    <property type="nucleotide sequence ID" value="XM_019137482.1"/>
</dbReference>
<name>A0A1E3HTM5_9TREE</name>
<comment type="caution">
    <text evidence="8">The sequence shown here is derived from an EMBL/GenBank/DDBJ whole genome shotgun (WGS) entry which is preliminary data.</text>
</comment>
<evidence type="ECO:0000256" key="5">
    <source>
        <dbReference type="ARBA" id="ARBA00023274"/>
    </source>
</evidence>
<keyword evidence="9" id="KW-1185">Reference proteome</keyword>
<dbReference type="AlphaFoldDB" id="A0A1E3HTM5"/>
<dbReference type="InterPro" id="IPR013870">
    <property type="entry name" value="Ribosomal_mL54"/>
</dbReference>
<feature type="non-terminal residue" evidence="8">
    <location>
        <position position="1"/>
    </location>
</feature>
<dbReference type="STRING" id="1295533.A0A1E3HTM5"/>
<keyword evidence="4" id="KW-0496">Mitochondrion</keyword>
<keyword evidence="2" id="KW-0809">Transit peptide</keyword>
<accession>A0A1E3HTM5</accession>
<dbReference type="Pfam" id="PF08561">
    <property type="entry name" value="Ribosomal_L37"/>
    <property type="match status" value="1"/>
</dbReference>
<comment type="subcellular location">
    <subcellularLocation>
        <location evidence="1">Mitochondrion</location>
    </subcellularLocation>
</comment>
<gene>
    <name evidence="8" type="ORF">L202_03599</name>
</gene>
<sequence length="121" mass="12871">MSFTRIPARSITPILRASFSSSSSLAAPKAKAAKAISSCPAGTPLSNLSILKDKPDPVALPDDQYPAWLWTLLDEPAAPSLANETSKTESGSEVDLQAQKKALKALNRENIKASNYLKSTT</sequence>
<dbReference type="PANTHER" id="PTHR28595:SF1">
    <property type="entry name" value="LARGE RIBOSOMAL SUBUNIT PROTEIN ML54"/>
    <property type="match status" value="1"/>
</dbReference>
<evidence type="ECO:0000313" key="8">
    <source>
        <dbReference type="EMBL" id="ODN79662.1"/>
    </source>
</evidence>
<proteinExistence type="inferred from homology"/>
<evidence type="ECO:0000256" key="4">
    <source>
        <dbReference type="ARBA" id="ARBA00023128"/>
    </source>
</evidence>
<dbReference type="EMBL" id="AWGJ01000005">
    <property type="protein sequence ID" value="ODN79661.1"/>
    <property type="molecule type" value="Genomic_DNA"/>
</dbReference>
<dbReference type="GO" id="GO:0005762">
    <property type="term" value="C:mitochondrial large ribosomal subunit"/>
    <property type="evidence" value="ECO:0007669"/>
    <property type="project" value="TreeGrafter"/>
</dbReference>
<keyword evidence="5" id="KW-0687">Ribonucleoprotein</keyword>
<evidence type="ECO:0000313" key="9">
    <source>
        <dbReference type="Proteomes" id="UP000094065"/>
    </source>
</evidence>
<dbReference type="GO" id="GO:0003735">
    <property type="term" value="F:structural constituent of ribosome"/>
    <property type="evidence" value="ECO:0007669"/>
    <property type="project" value="TreeGrafter"/>
</dbReference>
<evidence type="ECO:0000256" key="1">
    <source>
        <dbReference type="ARBA" id="ARBA00004173"/>
    </source>
</evidence>
<dbReference type="PANTHER" id="PTHR28595">
    <property type="entry name" value="39S RIBOSOMAL PROTEIN L54, MITOCHONDRIAL"/>
    <property type="match status" value="1"/>
</dbReference>
<dbReference type="Proteomes" id="UP000094065">
    <property type="component" value="Unassembled WGS sequence"/>
</dbReference>
<comment type="similarity">
    <text evidence="6">Belongs to the mitochondrion-specific ribosomal protein mL54 family.</text>
</comment>
<evidence type="ECO:0000256" key="2">
    <source>
        <dbReference type="ARBA" id="ARBA00022946"/>
    </source>
</evidence>
<reference evidence="8 9" key="1">
    <citation type="submission" date="2016-06" db="EMBL/GenBank/DDBJ databases">
        <title>Evolution of pathogenesis and genome organization in the Tremellales.</title>
        <authorList>
            <person name="Cuomo C."/>
            <person name="Litvintseva A."/>
            <person name="Heitman J."/>
            <person name="Chen Y."/>
            <person name="Sun S."/>
            <person name="Springer D."/>
            <person name="Dromer F."/>
            <person name="Young S."/>
            <person name="Zeng Q."/>
            <person name="Chapman S."/>
            <person name="Gujja S."/>
            <person name="Saif S."/>
            <person name="Birren B."/>
        </authorList>
    </citation>
    <scope>NUCLEOTIDE SEQUENCE [LARGE SCALE GENOMIC DNA]</scope>
    <source>
        <strain evidence="8 9">CBS 6039</strain>
    </source>
</reference>
<organism evidence="8 9">
    <name type="scientific">Cryptococcus amylolentus CBS 6039</name>
    <dbReference type="NCBI Taxonomy" id="1295533"/>
    <lineage>
        <taxon>Eukaryota</taxon>
        <taxon>Fungi</taxon>
        <taxon>Dikarya</taxon>
        <taxon>Basidiomycota</taxon>
        <taxon>Agaricomycotina</taxon>
        <taxon>Tremellomycetes</taxon>
        <taxon>Tremellales</taxon>
        <taxon>Cryptococcaceae</taxon>
        <taxon>Cryptococcus</taxon>
    </lineage>
</organism>
<dbReference type="OrthoDB" id="10252718at2759"/>
<dbReference type="EMBL" id="AWGJ01000005">
    <property type="protein sequence ID" value="ODN79662.1"/>
    <property type="molecule type" value="Genomic_DNA"/>
</dbReference>
<evidence type="ECO:0000256" key="7">
    <source>
        <dbReference type="ARBA" id="ARBA00035179"/>
    </source>
</evidence>
<dbReference type="RefSeq" id="XP_018994509.1">
    <property type="nucleotide sequence ID" value="XM_019137483.1"/>
</dbReference>
<evidence type="ECO:0000256" key="6">
    <source>
        <dbReference type="ARBA" id="ARBA00033752"/>
    </source>
</evidence>
<keyword evidence="3" id="KW-0689">Ribosomal protein</keyword>
<dbReference type="GeneID" id="30154908"/>
<protein>
    <recommendedName>
        <fullName evidence="7">Large ribosomal subunit protein mL54</fullName>
    </recommendedName>
</protein>